<feature type="domain" description="FIST" evidence="1">
    <location>
        <begin position="24"/>
        <end position="217"/>
    </location>
</feature>
<name>A0ABR6ZB38_9BURK</name>
<dbReference type="InterPro" id="IPR019494">
    <property type="entry name" value="FIST_C"/>
</dbReference>
<proteinExistence type="predicted"/>
<dbReference type="Pfam" id="PF10442">
    <property type="entry name" value="FIST_C"/>
    <property type="match status" value="1"/>
</dbReference>
<evidence type="ECO:0000313" key="3">
    <source>
        <dbReference type="EMBL" id="MBC3908417.1"/>
    </source>
</evidence>
<dbReference type="Pfam" id="PF08495">
    <property type="entry name" value="FIST"/>
    <property type="match status" value="1"/>
</dbReference>
<dbReference type="PANTHER" id="PTHR40252">
    <property type="entry name" value="BLR0328 PROTEIN"/>
    <property type="match status" value="1"/>
</dbReference>
<evidence type="ECO:0000259" key="2">
    <source>
        <dbReference type="SMART" id="SM01204"/>
    </source>
</evidence>
<accession>A0ABR6ZB38</accession>
<dbReference type="Proteomes" id="UP000646911">
    <property type="component" value="Unassembled WGS sequence"/>
</dbReference>
<dbReference type="SMART" id="SM00897">
    <property type="entry name" value="FIST"/>
    <property type="match status" value="1"/>
</dbReference>
<dbReference type="PANTHER" id="PTHR40252:SF2">
    <property type="entry name" value="BLR0328 PROTEIN"/>
    <property type="match status" value="1"/>
</dbReference>
<sequence>MQVSQCVFPDGQIPHFPPHLRTGTGQLILFFGSTALLSDSAYFLPLRKAFPDAIIAGCSTAGEIHGTTVSDDTVVVTIIDFEHTHLHFSKVEIHEAAHSFAAGQSLIEALPVTDLQHVLIFSDGLKVNGTELVRGLKADLPSHVEVTGGLSADGANFQKTLVCANDIPAEGQIVAVGLYGQRLKIGYGSVGGWDTFGPDRKITRSKGNVLYDLDGKPALELYKNYLGEHAAGLPSTALLFPLSLRNAWQQGNESNGNGGVVRTILAVDEAEQSMTFAGDMPEGAYARLMKANFERLIDGASGAASISRSTMEDRPAELALLISCVGRKLVLKQRIEEEVEAVGEMLGAETLLTGFYSYGEISPHMSGGPCELHNQTMTITTLLEI</sequence>
<keyword evidence="4" id="KW-1185">Reference proteome</keyword>
<gene>
    <name evidence="3" type="ORF">H8L47_12690</name>
</gene>
<dbReference type="EMBL" id="JACOFX010000005">
    <property type="protein sequence ID" value="MBC3908417.1"/>
    <property type="molecule type" value="Genomic_DNA"/>
</dbReference>
<organism evidence="3 4">
    <name type="scientific">Undibacterium umbellatum</name>
    <dbReference type="NCBI Taxonomy" id="2762300"/>
    <lineage>
        <taxon>Bacteria</taxon>
        <taxon>Pseudomonadati</taxon>
        <taxon>Pseudomonadota</taxon>
        <taxon>Betaproteobacteria</taxon>
        <taxon>Burkholderiales</taxon>
        <taxon>Oxalobacteraceae</taxon>
        <taxon>Undibacterium</taxon>
    </lineage>
</organism>
<dbReference type="RefSeq" id="WP_186953961.1">
    <property type="nucleotide sequence ID" value="NZ_JACOFX010000005.1"/>
</dbReference>
<dbReference type="InterPro" id="IPR013702">
    <property type="entry name" value="FIST_domain_N"/>
</dbReference>
<feature type="domain" description="FIST C-domain" evidence="2">
    <location>
        <begin position="218"/>
        <end position="364"/>
    </location>
</feature>
<protein>
    <submittedName>
        <fullName evidence="3">FIST C-terminal domain-containing protein</fullName>
    </submittedName>
</protein>
<evidence type="ECO:0000259" key="1">
    <source>
        <dbReference type="SMART" id="SM00897"/>
    </source>
</evidence>
<comment type="caution">
    <text evidence="3">The sequence shown here is derived from an EMBL/GenBank/DDBJ whole genome shotgun (WGS) entry which is preliminary data.</text>
</comment>
<reference evidence="3 4" key="1">
    <citation type="submission" date="2020-08" db="EMBL/GenBank/DDBJ databases">
        <title>Novel species isolated from subtropical streams in China.</title>
        <authorList>
            <person name="Lu H."/>
        </authorList>
    </citation>
    <scope>NUCLEOTIDE SEQUENCE [LARGE SCALE GENOMIC DNA]</scope>
    <source>
        <strain evidence="3 4">NL8W</strain>
    </source>
</reference>
<dbReference type="SMART" id="SM01204">
    <property type="entry name" value="FIST_C"/>
    <property type="match status" value="1"/>
</dbReference>
<evidence type="ECO:0000313" key="4">
    <source>
        <dbReference type="Proteomes" id="UP000646911"/>
    </source>
</evidence>